<keyword evidence="5 6" id="KW-0472">Membrane</keyword>
<dbReference type="CDD" id="cd17321">
    <property type="entry name" value="MFS_MMR_MDR_like"/>
    <property type="match status" value="1"/>
</dbReference>
<keyword evidence="4 6" id="KW-1133">Transmembrane helix</keyword>
<reference evidence="8 9" key="1">
    <citation type="submission" date="2017-04" db="EMBL/GenBank/DDBJ databases">
        <authorList>
            <person name="Afonso C.L."/>
            <person name="Miller P.J."/>
            <person name="Scott M.A."/>
            <person name="Spackman E."/>
            <person name="Goraichik I."/>
            <person name="Dimitrov K.M."/>
            <person name="Suarez D.L."/>
            <person name="Swayne D.E."/>
        </authorList>
    </citation>
    <scope>NUCLEOTIDE SEQUENCE [LARGE SCALE GENOMIC DNA]</scope>
    <source>
        <strain evidence="8 9">KR-140</strain>
    </source>
</reference>
<feature type="transmembrane region" description="Helical" evidence="6">
    <location>
        <begin position="171"/>
        <end position="191"/>
    </location>
</feature>
<dbReference type="RefSeq" id="WP_084046301.1">
    <property type="nucleotide sequence ID" value="NZ_FWWU01000006.1"/>
</dbReference>
<evidence type="ECO:0000256" key="1">
    <source>
        <dbReference type="ARBA" id="ARBA00004141"/>
    </source>
</evidence>
<dbReference type="GO" id="GO:0005886">
    <property type="term" value="C:plasma membrane"/>
    <property type="evidence" value="ECO:0007669"/>
    <property type="project" value="UniProtKB-SubCell"/>
</dbReference>
<feature type="transmembrane region" description="Helical" evidence="6">
    <location>
        <begin position="248"/>
        <end position="266"/>
    </location>
</feature>
<comment type="subcellular location">
    <subcellularLocation>
        <location evidence="1">Membrane</location>
        <topology evidence="1">Multi-pass membrane protein</topology>
    </subcellularLocation>
</comment>
<feature type="transmembrane region" description="Helical" evidence="6">
    <location>
        <begin position="140"/>
        <end position="165"/>
    </location>
</feature>
<dbReference type="Proteomes" id="UP000192582">
    <property type="component" value="Unassembled WGS sequence"/>
</dbReference>
<name>A0A1W1UP55_9DEIO</name>
<dbReference type="AlphaFoldDB" id="A0A1W1UP55"/>
<feature type="transmembrane region" description="Helical" evidence="6">
    <location>
        <begin position="340"/>
        <end position="365"/>
    </location>
</feature>
<evidence type="ECO:0000313" key="8">
    <source>
        <dbReference type="EMBL" id="SMB82850.1"/>
    </source>
</evidence>
<evidence type="ECO:0000259" key="7">
    <source>
        <dbReference type="PROSITE" id="PS50850"/>
    </source>
</evidence>
<dbReference type="PROSITE" id="PS50850">
    <property type="entry name" value="MFS"/>
    <property type="match status" value="1"/>
</dbReference>
<keyword evidence="2" id="KW-0813">Transport</keyword>
<proteinExistence type="predicted"/>
<feature type="domain" description="Major facilitator superfamily (MFS) profile" evidence="7">
    <location>
        <begin position="16"/>
        <end position="409"/>
    </location>
</feature>
<keyword evidence="3 6" id="KW-0812">Transmembrane</keyword>
<feature type="transmembrane region" description="Helical" evidence="6">
    <location>
        <begin position="83"/>
        <end position="101"/>
    </location>
</feature>
<dbReference type="OrthoDB" id="9803985at2"/>
<evidence type="ECO:0000256" key="5">
    <source>
        <dbReference type="ARBA" id="ARBA00023136"/>
    </source>
</evidence>
<feature type="transmembrane region" description="Helical" evidence="6">
    <location>
        <begin position="385"/>
        <end position="405"/>
    </location>
</feature>
<dbReference type="PANTHER" id="PTHR42718:SF9">
    <property type="entry name" value="MAJOR FACILITATOR SUPERFAMILY MULTIDRUG TRANSPORTER MFSC"/>
    <property type="match status" value="1"/>
</dbReference>
<dbReference type="PANTHER" id="PTHR42718">
    <property type="entry name" value="MAJOR FACILITATOR SUPERFAMILY MULTIDRUG TRANSPORTER MFSC"/>
    <property type="match status" value="1"/>
</dbReference>
<evidence type="ECO:0000256" key="6">
    <source>
        <dbReference type="SAM" id="Phobius"/>
    </source>
</evidence>
<sequence length="414" mass="41544">MKQAQSPVPGGRQPGITTALALSMLLASLGTSIANIALPTLGEAFSAPFSEVQGVVVAYLAALTVSSLIAGRLGDSHGLKPMLLVGLCLFAGASLLCSAAPNLRWLVGFRALQGVGAAFLMTLPVALTRQVASGGHVGRAMGLLGTVSALGTALGPPLGGALVLATGWRGVFWVLCPLAVITLGLTFTALPNHTKAPKSSAASFWAVLNRGLASNLLVNLLVAAVMMATLVVSPFFLRFGLGLKETAVGSIMAIGPVISSVSGVPSGRLVDAYGSRRVLAAGLVLLASGSFLLALLPNLIGVAGYALSITVLTLGYQLFQAANNTAALAAIPKDRRGTISGLLSLSRNTGLLAGASALGAVFALGVGTGDFAHAGSTGIGAGMRLTFLLTGGLMAVATVIALGSVSRRKPGEYP</sequence>
<accession>A0A1W1UP55</accession>
<dbReference type="Gene3D" id="1.20.1720.10">
    <property type="entry name" value="Multidrug resistance protein D"/>
    <property type="match status" value="1"/>
</dbReference>
<dbReference type="InterPro" id="IPR020846">
    <property type="entry name" value="MFS_dom"/>
</dbReference>
<feature type="transmembrane region" description="Helical" evidence="6">
    <location>
        <begin position="107"/>
        <end position="128"/>
    </location>
</feature>
<dbReference type="SUPFAM" id="SSF103473">
    <property type="entry name" value="MFS general substrate transporter"/>
    <property type="match status" value="1"/>
</dbReference>
<feature type="transmembrane region" description="Helical" evidence="6">
    <location>
        <begin position="212"/>
        <end position="236"/>
    </location>
</feature>
<protein>
    <submittedName>
        <fullName evidence="8">Predicted arabinose efflux permease, MFS family</fullName>
    </submittedName>
</protein>
<feature type="transmembrane region" description="Helical" evidence="6">
    <location>
        <begin position="54"/>
        <end position="71"/>
    </location>
</feature>
<dbReference type="InterPro" id="IPR036259">
    <property type="entry name" value="MFS_trans_sf"/>
</dbReference>
<organism evidence="8 9">
    <name type="scientific">Deinococcus hopiensis KR-140</name>
    <dbReference type="NCBI Taxonomy" id="695939"/>
    <lineage>
        <taxon>Bacteria</taxon>
        <taxon>Thermotogati</taxon>
        <taxon>Deinococcota</taxon>
        <taxon>Deinococci</taxon>
        <taxon>Deinococcales</taxon>
        <taxon>Deinococcaceae</taxon>
        <taxon>Deinococcus</taxon>
    </lineage>
</organism>
<evidence type="ECO:0000256" key="4">
    <source>
        <dbReference type="ARBA" id="ARBA00022989"/>
    </source>
</evidence>
<dbReference type="PRINTS" id="PR01036">
    <property type="entry name" value="TCRTETB"/>
</dbReference>
<evidence type="ECO:0000313" key="9">
    <source>
        <dbReference type="Proteomes" id="UP000192582"/>
    </source>
</evidence>
<feature type="transmembrane region" description="Helical" evidence="6">
    <location>
        <begin position="278"/>
        <end position="296"/>
    </location>
</feature>
<dbReference type="InterPro" id="IPR011701">
    <property type="entry name" value="MFS"/>
</dbReference>
<dbReference type="EMBL" id="FWWU01000006">
    <property type="protein sequence ID" value="SMB82850.1"/>
    <property type="molecule type" value="Genomic_DNA"/>
</dbReference>
<dbReference type="STRING" id="695939.SAMN00790413_04165"/>
<evidence type="ECO:0000256" key="3">
    <source>
        <dbReference type="ARBA" id="ARBA00022692"/>
    </source>
</evidence>
<keyword evidence="9" id="KW-1185">Reference proteome</keyword>
<evidence type="ECO:0000256" key="2">
    <source>
        <dbReference type="ARBA" id="ARBA00022448"/>
    </source>
</evidence>
<dbReference type="Pfam" id="PF07690">
    <property type="entry name" value="MFS_1"/>
    <property type="match status" value="1"/>
</dbReference>
<gene>
    <name evidence="8" type="ORF">SAMN00790413_04165</name>
</gene>
<dbReference type="GO" id="GO:0022857">
    <property type="term" value="F:transmembrane transporter activity"/>
    <property type="evidence" value="ECO:0007669"/>
    <property type="project" value="InterPro"/>
</dbReference>